<protein>
    <submittedName>
        <fullName evidence="3">Nitroreductase</fullName>
    </submittedName>
</protein>
<evidence type="ECO:0000313" key="4">
    <source>
        <dbReference type="Proteomes" id="UP000076268"/>
    </source>
</evidence>
<dbReference type="Gene3D" id="3.40.109.10">
    <property type="entry name" value="NADH Oxidase"/>
    <property type="match status" value="1"/>
</dbReference>
<comment type="caution">
    <text evidence="3">The sequence shown here is derived from an EMBL/GenBank/DDBJ whole genome shotgun (WGS) entry which is preliminary data.</text>
</comment>
<feature type="domain" description="Nitroreductase" evidence="2">
    <location>
        <begin position="5"/>
        <end position="173"/>
    </location>
</feature>
<dbReference type="PANTHER" id="PTHR23026">
    <property type="entry name" value="NADPH NITROREDUCTASE"/>
    <property type="match status" value="1"/>
</dbReference>
<dbReference type="OrthoDB" id="9812105at2"/>
<dbReference type="InterPro" id="IPR029479">
    <property type="entry name" value="Nitroreductase"/>
</dbReference>
<organism evidence="3 4">
    <name type="scientific">Anaerosporomusa subterranea</name>
    <dbReference type="NCBI Taxonomy" id="1794912"/>
    <lineage>
        <taxon>Bacteria</taxon>
        <taxon>Bacillati</taxon>
        <taxon>Bacillota</taxon>
        <taxon>Negativicutes</taxon>
        <taxon>Acetonemataceae</taxon>
        <taxon>Anaerosporomusa</taxon>
    </lineage>
</organism>
<evidence type="ECO:0000313" key="3">
    <source>
        <dbReference type="EMBL" id="KYZ76264.1"/>
    </source>
</evidence>
<evidence type="ECO:0000256" key="1">
    <source>
        <dbReference type="ARBA" id="ARBA00023027"/>
    </source>
</evidence>
<proteinExistence type="predicted"/>
<gene>
    <name evidence="3" type="ORF">AXX12_07440</name>
</gene>
<dbReference type="InterPro" id="IPR000415">
    <property type="entry name" value="Nitroreductase-like"/>
</dbReference>
<dbReference type="RefSeq" id="WP_066241413.1">
    <property type="nucleotide sequence ID" value="NZ_LSGP01000017.1"/>
</dbReference>
<reference evidence="3 4" key="1">
    <citation type="submission" date="2016-02" db="EMBL/GenBank/DDBJ databases">
        <title>Anaerosporomusa subterraneum gen. nov., sp. nov., a spore-forming obligate anaerobe isolated from saprolite.</title>
        <authorList>
            <person name="Choi J.K."/>
            <person name="Shah M."/>
            <person name="Yee N."/>
        </authorList>
    </citation>
    <scope>NUCLEOTIDE SEQUENCE [LARGE SCALE GENOMIC DNA]</scope>
    <source>
        <strain evidence="3 4">RU4</strain>
    </source>
</reference>
<dbReference type="GO" id="GO:0046256">
    <property type="term" value="P:2,4,6-trinitrotoluene catabolic process"/>
    <property type="evidence" value="ECO:0007669"/>
    <property type="project" value="TreeGrafter"/>
</dbReference>
<accession>A0A154BQK0</accession>
<dbReference type="EMBL" id="LSGP01000017">
    <property type="protein sequence ID" value="KYZ76264.1"/>
    <property type="molecule type" value="Genomic_DNA"/>
</dbReference>
<name>A0A154BQK0_ANASB</name>
<dbReference type="Pfam" id="PF00881">
    <property type="entry name" value="Nitroreductase"/>
    <property type="match status" value="1"/>
</dbReference>
<dbReference type="GO" id="GO:0046857">
    <property type="term" value="F:oxidoreductase activity, acting on other nitrogenous compounds as donors, with NAD or NADP as acceptor"/>
    <property type="evidence" value="ECO:0007669"/>
    <property type="project" value="TreeGrafter"/>
</dbReference>
<keyword evidence="4" id="KW-1185">Reference proteome</keyword>
<sequence>MLDIIKRRRSIRKYMPEQIKDAELAAVLEAAAYAPSGHNSQPWYFTVVQNKELIDSISNNAKQVMITSPLEKAQRLGSSENYHLLHNAPTVIIVSGDTEAKSPLELPHHTFGSYTPLADCAAAIENMLLTAESIGLGSCWIGLVNYFFTLSEEVAKLEIPARYQPLFAVCLGYKDPNLAGAVAAKRKSDCVNYIR</sequence>
<dbReference type="AlphaFoldDB" id="A0A154BQK0"/>
<keyword evidence="1" id="KW-0520">NAD</keyword>
<dbReference type="STRING" id="1794912.AXX12_07440"/>
<dbReference type="PANTHER" id="PTHR23026:SF125">
    <property type="entry name" value="OXYGEN-INSENSITIVE NAD(P)H NITROREDUCTASE"/>
    <property type="match status" value="1"/>
</dbReference>
<dbReference type="Proteomes" id="UP000076268">
    <property type="component" value="Unassembled WGS sequence"/>
</dbReference>
<dbReference type="GO" id="GO:0005829">
    <property type="term" value="C:cytosol"/>
    <property type="evidence" value="ECO:0007669"/>
    <property type="project" value="TreeGrafter"/>
</dbReference>
<dbReference type="SUPFAM" id="SSF55469">
    <property type="entry name" value="FMN-dependent nitroreductase-like"/>
    <property type="match status" value="1"/>
</dbReference>
<dbReference type="InterPro" id="IPR050627">
    <property type="entry name" value="Nitroreductase/BluB"/>
</dbReference>
<evidence type="ECO:0000259" key="2">
    <source>
        <dbReference type="Pfam" id="PF00881"/>
    </source>
</evidence>